<sequence>MASGKTLGIAVVIAAVVAAGFWMQGERSKLAAEKARLAEAEARLGAGVEQGVRALDAAAGRVGQETAALNDAVSAGASLAAAQRQRALQTGRLMEAFVAAMQVKAAIVSAYQSNDAWPRDNREAGVPAPEDFRNERIYSLYVQPGGQIRVVLAQDGKPAESLILQGSVNRAGLVSWQCSSPDLADIEQLVPACKRQGEGS</sequence>
<dbReference type="InterPro" id="IPR001082">
    <property type="entry name" value="Pilin"/>
</dbReference>
<reference evidence="4" key="1">
    <citation type="journal article" date="2019" name="Int. J. Syst. Evol. Microbiol.">
        <title>The Global Catalogue of Microorganisms (GCM) 10K type strain sequencing project: providing services to taxonomists for standard genome sequencing and annotation.</title>
        <authorList>
            <consortium name="The Broad Institute Genomics Platform"/>
            <consortium name="The Broad Institute Genome Sequencing Center for Infectious Disease"/>
            <person name="Wu L."/>
            <person name="Ma J."/>
        </authorList>
    </citation>
    <scope>NUCLEOTIDE SEQUENCE [LARGE SCALE GENOMIC DNA]</scope>
    <source>
        <strain evidence="4">JCM 18715</strain>
    </source>
</reference>
<evidence type="ECO:0000256" key="1">
    <source>
        <dbReference type="ARBA" id="ARBA00005233"/>
    </source>
</evidence>
<dbReference type="SUPFAM" id="SSF54523">
    <property type="entry name" value="Pili subunits"/>
    <property type="match status" value="1"/>
</dbReference>
<proteinExistence type="inferred from homology"/>
<evidence type="ECO:0000313" key="4">
    <source>
        <dbReference type="Proteomes" id="UP001500547"/>
    </source>
</evidence>
<protein>
    <submittedName>
        <fullName evidence="3">Uncharacterized protein</fullName>
    </submittedName>
</protein>
<comment type="caution">
    <text evidence="3">The sequence shown here is derived from an EMBL/GenBank/DDBJ whole genome shotgun (WGS) entry which is preliminary data.</text>
</comment>
<gene>
    <name evidence="3" type="ORF">GCM10025770_20450</name>
</gene>
<keyword evidence="2" id="KW-0812">Transmembrane</keyword>
<keyword evidence="2" id="KW-0472">Membrane</keyword>
<dbReference type="Proteomes" id="UP001500547">
    <property type="component" value="Unassembled WGS sequence"/>
</dbReference>
<evidence type="ECO:0000256" key="2">
    <source>
        <dbReference type="SAM" id="Phobius"/>
    </source>
</evidence>
<organism evidence="3 4">
    <name type="scientific">Viridibacterium curvum</name>
    <dbReference type="NCBI Taxonomy" id="1101404"/>
    <lineage>
        <taxon>Bacteria</taxon>
        <taxon>Pseudomonadati</taxon>
        <taxon>Pseudomonadota</taxon>
        <taxon>Betaproteobacteria</taxon>
        <taxon>Rhodocyclales</taxon>
        <taxon>Rhodocyclaceae</taxon>
        <taxon>Viridibacterium</taxon>
    </lineage>
</organism>
<dbReference type="Pfam" id="PF00114">
    <property type="entry name" value="Pilin"/>
    <property type="match status" value="1"/>
</dbReference>
<comment type="similarity">
    <text evidence="1">Belongs to the N-Me-Phe pilin family.</text>
</comment>
<dbReference type="InterPro" id="IPR045584">
    <property type="entry name" value="Pilin-like"/>
</dbReference>
<accession>A0ABP9QQA5</accession>
<name>A0ABP9QQA5_9RHOO</name>
<evidence type="ECO:0000313" key="3">
    <source>
        <dbReference type="EMBL" id="GAA5165244.1"/>
    </source>
</evidence>
<dbReference type="Gene3D" id="3.30.700.10">
    <property type="entry name" value="Glycoprotein, Type 4 Pilin"/>
    <property type="match status" value="1"/>
</dbReference>
<dbReference type="EMBL" id="BAABLD010000008">
    <property type="protein sequence ID" value="GAA5165244.1"/>
    <property type="molecule type" value="Genomic_DNA"/>
</dbReference>
<dbReference type="RefSeq" id="WP_345532839.1">
    <property type="nucleotide sequence ID" value="NZ_BAABLD010000008.1"/>
</dbReference>
<keyword evidence="4" id="KW-1185">Reference proteome</keyword>
<feature type="transmembrane region" description="Helical" evidence="2">
    <location>
        <begin position="6"/>
        <end position="23"/>
    </location>
</feature>
<keyword evidence="2" id="KW-1133">Transmembrane helix</keyword>